<dbReference type="PANTHER" id="PTHR14221:SF31">
    <property type="entry name" value="TRANSDUCIN_WD40 REPEAT-LIKE SUPERFAMILY PROTEIN"/>
    <property type="match status" value="1"/>
</dbReference>
<gene>
    <name evidence="4" type="ORF">OLEA9_A042941</name>
</gene>
<dbReference type="SUPFAM" id="SSF50978">
    <property type="entry name" value="WD40 repeat-like"/>
    <property type="match status" value="1"/>
</dbReference>
<keyword evidence="1 3" id="KW-0853">WD repeat</keyword>
<evidence type="ECO:0000256" key="2">
    <source>
        <dbReference type="ARBA" id="ARBA00022737"/>
    </source>
</evidence>
<dbReference type="SMART" id="SM00320">
    <property type="entry name" value="WD40"/>
    <property type="match status" value="1"/>
</dbReference>
<dbReference type="AlphaFoldDB" id="A0A8S0RZX8"/>
<feature type="repeat" description="WD" evidence="3">
    <location>
        <begin position="176"/>
        <end position="207"/>
    </location>
</feature>
<name>A0A8S0RZX8_OLEEU</name>
<dbReference type="PROSITE" id="PS50082">
    <property type="entry name" value="WD_REPEATS_2"/>
    <property type="match status" value="1"/>
</dbReference>
<dbReference type="Gramene" id="OE9A042941T1">
    <property type="protein sequence ID" value="OE9A042941C1"/>
    <property type="gene ID" value="OE9A042941"/>
</dbReference>
<organism evidence="4 5">
    <name type="scientific">Olea europaea subsp. europaea</name>
    <dbReference type="NCBI Taxonomy" id="158383"/>
    <lineage>
        <taxon>Eukaryota</taxon>
        <taxon>Viridiplantae</taxon>
        <taxon>Streptophyta</taxon>
        <taxon>Embryophyta</taxon>
        <taxon>Tracheophyta</taxon>
        <taxon>Spermatophyta</taxon>
        <taxon>Magnoliopsida</taxon>
        <taxon>eudicotyledons</taxon>
        <taxon>Gunneridae</taxon>
        <taxon>Pentapetalae</taxon>
        <taxon>asterids</taxon>
        <taxon>lamiids</taxon>
        <taxon>Lamiales</taxon>
        <taxon>Oleaceae</taxon>
        <taxon>Oleeae</taxon>
        <taxon>Olea</taxon>
    </lineage>
</organism>
<dbReference type="Proteomes" id="UP000594638">
    <property type="component" value="Unassembled WGS sequence"/>
</dbReference>
<evidence type="ECO:0000256" key="1">
    <source>
        <dbReference type="ARBA" id="ARBA00022574"/>
    </source>
</evidence>
<dbReference type="PANTHER" id="PTHR14221">
    <property type="entry name" value="WD REPEAT DOMAIN 44"/>
    <property type="match status" value="1"/>
</dbReference>
<protein>
    <submittedName>
        <fullName evidence="4">Uncharacterized WD repeat-containing</fullName>
    </submittedName>
</protein>
<dbReference type="InterPro" id="IPR015943">
    <property type="entry name" value="WD40/YVTN_repeat-like_dom_sf"/>
</dbReference>
<sequence length="234" mass="26878">MLSFDEGEEVLFDMREDESFMKEDSAYGDLGYKILLRELKIVKERRESFLKRMDFVGRQSLCKLETMGLERVIQSTGAVLSSYGLCGPSIGDHLVSKREELDGGDNCLSMILTRIEKEEMMIWLKYFVQKMKKNRGNKSSDEAKLVSEAGNMDWTKIEQRKKRFMECNAVCAIQEISAHDGLIWTMKFSPDDQYLASGDEDRMVCIWCVSPLDPFCKTSKYNFGIQEIEGKSSS</sequence>
<comment type="caution">
    <text evidence="4">The sequence shown here is derived from an EMBL/GenBank/DDBJ whole genome shotgun (WGS) entry which is preliminary data.</text>
</comment>
<keyword evidence="5" id="KW-1185">Reference proteome</keyword>
<dbReference type="PROSITE" id="PS50294">
    <property type="entry name" value="WD_REPEATS_REGION"/>
    <property type="match status" value="1"/>
</dbReference>
<evidence type="ECO:0000313" key="4">
    <source>
        <dbReference type="EMBL" id="CAA2984576.1"/>
    </source>
</evidence>
<dbReference type="Pfam" id="PF00400">
    <property type="entry name" value="WD40"/>
    <property type="match status" value="1"/>
</dbReference>
<dbReference type="OrthoDB" id="408728at2759"/>
<dbReference type="Gene3D" id="2.130.10.10">
    <property type="entry name" value="YVTN repeat-like/Quinoprotein amine dehydrogenase"/>
    <property type="match status" value="1"/>
</dbReference>
<dbReference type="InterPro" id="IPR040324">
    <property type="entry name" value="WDR44/Dgr2"/>
</dbReference>
<proteinExistence type="predicted"/>
<accession>A0A8S0RZX8</accession>
<evidence type="ECO:0000313" key="5">
    <source>
        <dbReference type="Proteomes" id="UP000594638"/>
    </source>
</evidence>
<keyword evidence="2" id="KW-0677">Repeat</keyword>
<dbReference type="InterPro" id="IPR036322">
    <property type="entry name" value="WD40_repeat_dom_sf"/>
</dbReference>
<dbReference type="EMBL" id="CACTIH010003771">
    <property type="protein sequence ID" value="CAA2984576.1"/>
    <property type="molecule type" value="Genomic_DNA"/>
</dbReference>
<reference evidence="4 5" key="1">
    <citation type="submission" date="2019-12" db="EMBL/GenBank/DDBJ databases">
        <authorList>
            <person name="Alioto T."/>
            <person name="Alioto T."/>
            <person name="Gomez Garrido J."/>
        </authorList>
    </citation>
    <scope>NUCLEOTIDE SEQUENCE [LARGE SCALE GENOMIC DNA]</scope>
</reference>
<dbReference type="InterPro" id="IPR001680">
    <property type="entry name" value="WD40_rpt"/>
</dbReference>
<evidence type="ECO:0000256" key="3">
    <source>
        <dbReference type="PROSITE-ProRule" id="PRU00221"/>
    </source>
</evidence>